<gene>
    <name evidence="2" type="primary">Acey_s0059.g3006</name>
    <name evidence="2" type="ORF">Y032_0059g3006</name>
</gene>
<reference evidence="3" key="1">
    <citation type="journal article" date="2015" name="Nat. Genet.">
        <title>The genome and transcriptome of the zoonotic hookworm Ancylostoma ceylanicum identify infection-specific gene families.</title>
        <authorList>
            <person name="Schwarz E.M."/>
            <person name="Hu Y."/>
            <person name="Antoshechkin I."/>
            <person name="Miller M.M."/>
            <person name="Sternberg P.W."/>
            <person name="Aroian R.V."/>
        </authorList>
    </citation>
    <scope>NUCLEOTIDE SEQUENCE</scope>
    <source>
        <strain evidence="3">HY135</strain>
    </source>
</reference>
<organism evidence="2 3">
    <name type="scientific">Ancylostoma ceylanicum</name>
    <dbReference type="NCBI Taxonomy" id="53326"/>
    <lineage>
        <taxon>Eukaryota</taxon>
        <taxon>Metazoa</taxon>
        <taxon>Ecdysozoa</taxon>
        <taxon>Nematoda</taxon>
        <taxon>Chromadorea</taxon>
        <taxon>Rhabditida</taxon>
        <taxon>Rhabditina</taxon>
        <taxon>Rhabditomorpha</taxon>
        <taxon>Strongyloidea</taxon>
        <taxon>Ancylostomatidae</taxon>
        <taxon>Ancylostomatinae</taxon>
        <taxon>Ancylostoma</taxon>
    </lineage>
</organism>
<proteinExistence type="predicted"/>
<protein>
    <submittedName>
        <fullName evidence="2">Uncharacterized protein</fullName>
    </submittedName>
</protein>
<evidence type="ECO:0000313" key="2">
    <source>
        <dbReference type="EMBL" id="EYC09708.1"/>
    </source>
</evidence>
<dbReference type="AlphaFoldDB" id="A0A016U520"/>
<dbReference type="Proteomes" id="UP000024635">
    <property type="component" value="Unassembled WGS sequence"/>
</dbReference>
<keyword evidence="1" id="KW-0812">Transmembrane</keyword>
<feature type="transmembrane region" description="Helical" evidence="1">
    <location>
        <begin position="79"/>
        <end position="103"/>
    </location>
</feature>
<evidence type="ECO:0000256" key="1">
    <source>
        <dbReference type="SAM" id="Phobius"/>
    </source>
</evidence>
<accession>A0A016U520</accession>
<name>A0A016U520_9BILA</name>
<keyword evidence="3" id="KW-1185">Reference proteome</keyword>
<keyword evidence="1" id="KW-1133">Transmembrane helix</keyword>
<dbReference type="OrthoDB" id="10278687at2759"/>
<evidence type="ECO:0000313" key="3">
    <source>
        <dbReference type="Proteomes" id="UP000024635"/>
    </source>
</evidence>
<dbReference type="EMBL" id="JARK01001395">
    <property type="protein sequence ID" value="EYC09708.1"/>
    <property type="molecule type" value="Genomic_DNA"/>
</dbReference>
<comment type="caution">
    <text evidence="2">The sequence shown here is derived from an EMBL/GenBank/DDBJ whole genome shotgun (WGS) entry which is preliminary data.</text>
</comment>
<keyword evidence="1" id="KW-0472">Membrane</keyword>
<sequence>MVPCSCPMPPHKRPYSTGPLNAHPVQRYPLPPVRVPMHETTLREVPRTPSRPPSQMNNLPPIKVYTVKERRCTCSSRTFVMYGAILMATSTAVIVTFIVLHYLRIIDWFPFLNDAMAKFFDY</sequence>